<evidence type="ECO:0000256" key="10">
    <source>
        <dbReference type="PROSITE-ProRule" id="PRU01360"/>
    </source>
</evidence>
<dbReference type="InterPro" id="IPR037066">
    <property type="entry name" value="Plug_dom_sf"/>
</dbReference>
<keyword evidence="3 10" id="KW-1134">Transmembrane beta strand</keyword>
<evidence type="ECO:0000256" key="8">
    <source>
        <dbReference type="ARBA" id="ARBA00023170"/>
    </source>
</evidence>
<evidence type="ECO:0000259" key="14">
    <source>
        <dbReference type="Pfam" id="PF07715"/>
    </source>
</evidence>
<evidence type="ECO:0000256" key="1">
    <source>
        <dbReference type="ARBA" id="ARBA00004571"/>
    </source>
</evidence>
<dbReference type="GO" id="GO:0009279">
    <property type="term" value="C:cell outer membrane"/>
    <property type="evidence" value="ECO:0007669"/>
    <property type="project" value="UniProtKB-SubCell"/>
</dbReference>
<keyword evidence="8 15" id="KW-0675">Receptor</keyword>
<feature type="domain" description="TonB-dependent receptor-like beta-barrel" evidence="13">
    <location>
        <begin position="184"/>
        <end position="620"/>
    </location>
</feature>
<dbReference type="Gene3D" id="2.40.170.20">
    <property type="entry name" value="TonB-dependent receptor, beta-barrel domain"/>
    <property type="match status" value="1"/>
</dbReference>
<keyword evidence="2 10" id="KW-0813">Transport</keyword>
<evidence type="ECO:0000256" key="3">
    <source>
        <dbReference type="ARBA" id="ARBA00022452"/>
    </source>
</evidence>
<keyword evidence="9 10" id="KW-0998">Cell outer membrane</keyword>
<evidence type="ECO:0000256" key="6">
    <source>
        <dbReference type="ARBA" id="ARBA00023077"/>
    </source>
</evidence>
<evidence type="ECO:0000313" key="15">
    <source>
        <dbReference type="EMBL" id="ACL06004.1"/>
    </source>
</evidence>
<dbReference type="AlphaFoldDB" id="B8FMG6"/>
<dbReference type="InterPro" id="IPR000531">
    <property type="entry name" value="Beta-barrel_TonB"/>
</dbReference>
<protein>
    <submittedName>
        <fullName evidence="15">TonB-dependent receptor plug</fullName>
    </submittedName>
</protein>
<dbReference type="GO" id="GO:0044718">
    <property type="term" value="P:siderophore transmembrane transport"/>
    <property type="evidence" value="ECO:0007669"/>
    <property type="project" value="TreeGrafter"/>
</dbReference>
<evidence type="ECO:0000256" key="7">
    <source>
        <dbReference type="ARBA" id="ARBA00023136"/>
    </source>
</evidence>
<feature type="chain" id="PRO_5002871902" evidence="12">
    <location>
        <begin position="21"/>
        <end position="659"/>
    </location>
</feature>
<feature type="signal peptide" evidence="12">
    <location>
        <begin position="1"/>
        <end position="20"/>
    </location>
</feature>
<dbReference type="PANTHER" id="PTHR30069">
    <property type="entry name" value="TONB-DEPENDENT OUTER MEMBRANE RECEPTOR"/>
    <property type="match status" value="1"/>
</dbReference>
<keyword evidence="6 11" id="KW-0798">TonB box</keyword>
<dbReference type="InterPro" id="IPR036942">
    <property type="entry name" value="Beta-barrel_TonB_sf"/>
</dbReference>
<evidence type="ECO:0000256" key="12">
    <source>
        <dbReference type="SAM" id="SignalP"/>
    </source>
</evidence>
<evidence type="ECO:0000256" key="4">
    <source>
        <dbReference type="ARBA" id="ARBA00022692"/>
    </source>
</evidence>
<evidence type="ECO:0000256" key="5">
    <source>
        <dbReference type="ARBA" id="ARBA00022729"/>
    </source>
</evidence>
<keyword evidence="7 10" id="KW-0472">Membrane</keyword>
<dbReference type="SUPFAM" id="SSF56935">
    <property type="entry name" value="Porins"/>
    <property type="match status" value="1"/>
</dbReference>
<dbReference type="Pfam" id="PF00593">
    <property type="entry name" value="TonB_dep_Rec_b-barrel"/>
    <property type="match status" value="1"/>
</dbReference>
<dbReference type="KEGG" id="dal:Dalk_4324"/>
<accession>B8FMG6</accession>
<keyword evidence="4 10" id="KW-0812">Transmembrane</keyword>
<proteinExistence type="inferred from homology"/>
<keyword evidence="5 12" id="KW-0732">Signal</keyword>
<dbReference type="InterPro" id="IPR039426">
    <property type="entry name" value="TonB-dep_rcpt-like"/>
</dbReference>
<dbReference type="PANTHER" id="PTHR30069:SF29">
    <property type="entry name" value="HEMOGLOBIN AND HEMOGLOBIN-HAPTOGLOBIN-BINDING PROTEIN 1-RELATED"/>
    <property type="match status" value="1"/>
</dbReference>
<comment type="subcellular location">
    <subcellularLocation>
        <location evidence="1 10">Cell outer membrane</location>
        <topology evidence="1 10">Multi-pass membrane protein</topology>
    </subcellularLocation>
</comment>
<name>B8FMG6_DESAL</name>
<dbReference type="Proteomes" id="UP000000739">
    <property type="component" value="Chromosome"/>
</dbReference>
<sequence>MKIMIVGALAASLAFGPAYAQEEQPKKLEKMVVSAAKMETSVDKTPTNITVFTREEIEQMPKTTTINELLRQVPGLYIPQYQSGVANDGVYSARGAEPSTTGLRFLVNGIEFNKGNGYTVPTRIPINDIERIEVIKTASAEYGDQAIGGLINVVTRVSNKPLEAKAGVSVGDFNYENYYTVINGTRNKWEYFVDMSFSNSEGYQDEAYYDPENFYTRLAYNIDETSVCEFHGSHMASKGAWPKSLTQAQLDEDPTQSPGGSNEFENDYNLAALAYKKKFGDDELQVKVIGKDEWVWMDYGLDFEFDEWEIFPSVTYNLRHSIGSMKNSILFGVEGRKHELTTQLWTRKNNAKFKKTKHTLREDTSFALYIVDQCSITEDLTVTFGGRYDSFEQEQTGRVNPANSVDQSDEAFSPKIGATYTINQYANLFAGFNSGFKSPARVPGAAYSADLDPERTLSYEAGVRGFFNSWLSYTFCGFLNQYKDKWVKTGTAATDPYANSGSTETLGFEVSLQADHSCGLFGHVNYTWQEPEYDEFTEAGVVYDGKRFPKIPEQMLGVLLGYENKTAGQFSVTWDYVGERYFDQDNTLLGEDYLLVGAGYEKSFDNWQPGLSIFLSASNLTDENTAVYGSGTPGAESLVPVYGRRIFGGVELKFDFAPK</sequence>
<dbReference type="EMBL" id="CP001322">
    <property type="protein sequence ID" value="ACL06004.1"/>
    <property type="molecule type" value="Genomic_DNA"/>
</dbReference>
<dbReference type="Gene3D" id="2.170.130.10">
    <property type="entry name" value="TonB-dependent receptor, plug domain"/>
    <property type="match status" value="1"/>
</dbReference>
<keyword evidence="16" id="KW-1185">Reference proteome</keyword>
<organism evidence="15 16">
    <name type="scientific">Desulfatibacillum aliphaticivorans</name>
    <dbReference type="NCBI Taxonomy" id="218208"/>
    <lineage>
        <taxon>Bacteria</taxon>
        <taxon>Pseudomonadati</taxon>
        <taxon>Thermodesulfobacteriota</taxon>
        <taxon>Desulfobacteria</taxon>
        <taxon>Desulfobacterales</taxon>
        <taxon>Desulfatibacillaceae</taxon>
        <taxon>Desulfatibacillum</taxon>
    </lineage>
</organism>
<dbReference type="InterPro" id="IPR012910">
    <property type="entry name" value="Plug_dom"/>
</dbReference>
<evidence type="ECO:0000256" key="11">
    <source>
        <dbReference type="RuleBase" id="RU003357"/>
    </source>
</evidence>
<evidence type="ECO:0000259" key="13">
    <source>
        <dbReference type="Pfam" id="PF00593"/>
    </source>
</evidence>
<dbReference type="CDD" id="cd01347">
    <property type="entry name" value="ligand_gated_channel"/>
    <property type="match status" value="1"/>
</dbReference>
<dbReference type="HOGENOM" id="CLU_008287_18_3_7"/>
<dbReference type="eggNOG" id="COG4206">
    <property type="taxonomic scope" value="Bacteria"/>
</dbReference>
<dbReference type="Pfam" id="PF07715">
    <property type="entry name" value="Plug"/>
    <property type="match status" value="1"/>
</dbReference>
<reference evidence="15 16" key="1">
    <citation type="journal article" date="2012" name="Environ. Microbiol.">
        <title>The genome sequence of Desulfatibacillum alkenivorans AK-01: a blueprint for anaerobic alkane oxidation.</title>
        <authorList>
            <person name="Callaghan A.V."/>
            <person name="Morris B.E."/>
            <person name="Pereira I.A."/>
            <person name="McInerney M.J."/>
            <person name="Austin R.N."/>
            <person name="Groves J.T."/>
            <person name="Kukor J.J."/>
            <person name="Suflita J.M."/>
            <person name="Young L.Y."/>
            <person name="Zylstra G.J."/>
            <person name="Wawrik B."/>
        </authorList>
    </citation>
    <scope>NUCLEOTIDE SEQUENCE [LARGE SCALE GENOMIC DNA]</scope>
    <source>
        <strain evidence="15 16">AK-01</strain>
    </source>
</reference>
<gene>
    <name evidence="15" type="ordered locus">Dalk_4324</name>
</gene>
<comment type="similarity">
    <text evidence="10 11">Belongs to the TonB-dependent receptor family.</text>
</comment>
<evidence type="ECO:0000256" key="2">
    <source>
        <dbReference type="ARBA" id="ARBA00022448"/>
    </source>
</evidence>
<dbReference type="GO" id="GO:0015344">
    <property type="term" value="F:siderophore uptake transmembrane transporter activity"/>
    <property type="evidence" value="ECO:0007669"/>
    <property type="project" value="TreeGrafter"/>
</dbReference>
<evidence type="ECO:0000313" key="16">
    <source>
        <dbReference type="Proteomes" id="UP000000739"/>
    </source>
</evidence>
<dbReference type="PROSITE" id="PS52016">
    <property type="entry name" value="TONB_DEPENDENT_REC_3"/>
    <property type="match status" value="1"/>
</dbReference>
<feature type="domain" description="TonB-dependent receptor plug" evidence="14">
    <location>
        <begin position="42"/>
        <end position="149"/>
    </location>
</feature>
<evidence type="ECO:0000256" key="9">
    <source>
        <dbReference type="ARBA" id="ARBA00023237"/>
    </source>
</evidence>